<feature type="transmembrane region" description="Helical" evidence="1">
    <location>
        <begin position="38"/>
        <end position="55"/>
    </location>
</feature>
<sequence>MRSAKQSTVPTWLRVLVWSIAIALAIVGIVLAVVSSSFWPLIAFAGLAVPMMPIGSMRSSRRAAADPR</sequence>
<keyword evidence="1" id="KW-1133">Transmembrane helix</keyword>
<name>A0A0M8MH03_9MICO</name>
<feature type="transmembrane region" description="Helical" evidence="1">
    <location>
        <begin position="12"/>
        <end position="32"/>
    </location>
</feature>
<dbReference type="EMBL" id="LAVO01000015">
    <property type="protein sequence ID" value="KOS09917.1"/>
    <property type="molecule type" value="Genomic_DNA"/>
</dbReference>
<organism evidence="2 3">
    <name type="scientific">Microbacterium aurantiacum</name>
    <dbReference type="NCBI Taxonomy" id="162393"/>
    <lineage>
        <taxon>Bacteria</taxon>
        <taxon>Bacillati</taxon>
        <taxon>Actinomycetota</taxon>
        <taxon>Actinomycetes</taxon>
        <taxon>Micrococcales</taxon>
        <taxon>Microbacteriaceae</taxon>
        <taxon>Microbacterium</taxon>
    </lineage>
</organism>
<gene>
    <name evidence="2" type="ORF">XI38_13620</name>
</gene>
<evidence type="ECO:0000256" key="1">
    <source>
        <dbReference type="SAM" id="Phobius"/>
    </source>
</evidence>
<reference evidence="2" key="1">
    <citation type="submission" date="2015-04" db="EMBL/GenBank/DDBJ databases">
        <title>Complete genome sequence of Microbacterium chocolatum SIT 101, a bacterium enantioselectively hydrolyzing mesomeric diesters.</title>
        <authorList>
            <person name="Li X."/>
            <person name="Xu Y."/>
        </authorList>
    </citation>
    <scope>NUCLEOTIDE SEQUENCE [LARGE SCALE GENOMIC DNA]</scope>
    <source>
        <strain evidence="2">SIT 101</strain>
    </source>
</reference>
<keyword evidence="3" id="KW-1185">Reference proteome</keyword>
<comment type="caution">
    <text evidence="2">The sequence shown here is derived from an EMBL/GenBank/DDBJ whole genome shotgun (WGS) entry which is preliminary data.</text>
</comment>
<proteinExistence type="predicted"/>
<protein>
    <submittedName>
        <fullName evidence="2">Uncharacterized protein</fullName>
    </submittedName>
</protein>
<dbReference type="Proteomes" id="UP000037737">
    <property type="component" value="Unassembled WGS sequence"/>
</dbReference>
<dbReference type="PATRIC" id="fig|84292.3.peg.2769"/>
<dbReference type="AlphaFoldDB" id="A0A0M8MH03"/>
<keyword evidence="1" id="KW-0812">Transmembrane</keyword>
<dbReference type="KEGG" id="mcw:A8L33_01375"/>
<evidence type="ECO:0000313" key="3">
    <source>
        <dbReference type="Proteomes" id="UP000037737"/>
    </source>
</evidence>
<accession>A0A0M8MH03</accession>
<evidence type="ECO:0000313" key="2">
    <source>
        <dbReference type="EMBL" id="KOS09917.1"/>
    </source>
</evidence>
<keyword evidence="1" id="KW-0472">Membrane</keyword>